<dbReference type="Gene3D" id="2.120.10.80">
    <property type="entry name" value="Kelch-type beta propeller"/>
    <property type="match status" value="2"/>
</dbReference>
<dbReference type="InterPro" id="IPR000210">
    <property type="entry name" value="BTB/POZ_dom"/>
</dbReference>
<dbReference type="OMA" id="HIMFINN"/>
<dbReference type="SMART" id="SM00225">
    <property type="entry name" value="BTB"/>
    <property type="match status" value="1"/>
</dbReference>
<dbReference type="RefSeq" id="XP_001427953.1">
    <property type="nucleotide sequence ID" value="XM_001427916.1"/>
</dbReference>
<gene>
    <name evidence="4" type="ORF">GSPATT00005305001</name>
</gene>
<dbReference type="SUPFAM" id="SSF117281">
    <property type="entry name" value="Kelch motif"/>
    <property type="match status" value="2"/>
</dbReference>
<dbReference type="EMBL" id="CT868008">
    <property type="protein sequence ID" value="CAK60555.1"/>
    <property type="molecule type" value="Genomic_DNA"/>
</dbReference>
<organism evidence="4 5">
    <name type="scientific">Paramecium tetraurelia</name>
    <dbReference type="NCBI Taxonomy" id="5888"/>
    <lineage>
        <taxon>Eukaryota</taxon>
        <taxon>Sar</taxon>
        <taxon>Alveolata</taxon>
        <taxon>Ciliophora</taxon>
        <taxon>Intramacronucleata</taxon>
        <taxon>Oligohymenophorea</taxon>
        <taxon>Peniculida</taxon>
        <taxon>Parameciidae</taxon>
        <taxon>Paramecium</taxon>
    </lineage>
</organism>
<reference evidence="4 5" key="1">
    <citation type="journal article" date="2006" name="Nature">
        <title>Global trends of whole-genome duplications revealed by the ciliate Paramecium tetraurelia.</title>
        <authorList>
            <consortium name="Genoscope"/>
            <person name="Aury J.-M."/>
            <person name="Jaillon O."/>
            <person name="Duret L."/>
            <person name="Noel B."/>
            <person name="Jubin C."/>
            <person name="Porcel B.M."/>
            <person name="Segurens B."/>
            <person name="Daubin V."/>
            <person name="Anthouard V."/>
            <person name="Aiach N."/>
            <person name="Arnaiz O."/>
            <person name="Billaut A."/>
            <person name="Beisson J."/>
            <person name="Blanc I."/>
            <person name="Bouhouche K."/>
            <person name="Camara F."/>
            <person name="Duharcourt S."/>
            <person name="Guigo R."/>
            <person name="Gogendeau D."/>
            <person name="Katinka M."/>
            <person name="Keller A.-M."/>
            <person name="Kissmehl R."/>
            <person name="Klotz C."/>
            <person name="Koll F."/>
            <person name="Le Moue A."/>
            <person name="Lepere C."/>
            <person name="Malinsky S."/>
            <person name="Nowacki M."/>
            <person name="Nowak J.K."/>
            <person name="Plattner H."/>
            <person name="Poulain J."/>
            <person name="Ruiz F."/>
            <person name="Serrano V."/>
            <person name="Zagulski M."/>
            <person name="Dessen P."/>
            <person name="Betermier M."/>
            <person name="Weissenbach J."/>
            <person name="Scarpelli C."/>
            <person name="Schachter V."/>
            <person name="Sperling L."/>
            <person name="Meyer E."/>
            <person name="Cohen J."/>
            <person name="Wincker P."/>
        </authorList>
    </citation>
    <scope>NUCLEOTIDE SEQUENCE [LARGE SCALE GENOMIC DNA]</scope>
    <source>
        <strain evidence="4 5">Stock d4-2</strain>
    </source>
</reference>
<keyword evidence="2" id="KW-0677">Repeat</keyword>
<evidence type="ECO:0000313" key="5">
    <source>
        <dbReference type="Proteomes" id="UP000000600"/>
    </source>
</evidence>
<dbReference type="STRING" id="5888.A0BPT8"/>
<evidence type="ECO:0000256" key="2">
    <source>
        <dbReference type="ARBA" id="ARBA00022737"/>
    </source>
</evidence>
<dbReference type="InterPro" id="IPR015915">
    <property type="entry name" value="Kelch-typ_b-propeller"/>
</dbReference>
<keyword evidence="5" id="KW-1185">Reference proteome</keyword>
<dbReference type="Proteomes" id="UP000000600">
    <property type="component" value="Unassembled WGS sequence"/>
</dbReference>
<dbReference type="PANTHER" id="PTHR46093">
    <property type="entry name" value="ACYL-COA-BINDING DOMAIN-CONTAINING PROTEIN 5"/>
    <property type="match status" value="1"/>
</dbReference>
<dbReference type="eggNOG" id="ENOG502RT11">
    <property type="taxonomic scope" value="Eukaryota"/>
</dbReference>
<keyword evidence="1" id="KW-0880">Kelch repeat</keyword>
<dbReference type="GeneID" id="5013737"/>
<dbReference type="PROSITE" id="PS50097">
    <property type="entry name" value="BTB"/>
    <property type="match status" value="1"/>
</dbReference>
<accession>A0BPT8</accession>
<dbReference type="InterPro" id="IPR011333">
    <property type="entry name" value="SKP1/BTB/POZ_sf"/>
</dbReference>
<dbReference type="SMART" id="SM00612">
    <property type="entry name" value="Kelch"/>
    <property type="match status" value="2"/>
</dbReference>
<dbReference type="AlphaFoldDB" id="A0BPT8"/>
<evidence type="ECO:0000259" key="3">
    <source>
        <dbReference type="PROSITE" id="PS50097"/>
    </source>
</evidence>
<dbReference type="CDD" id="cd18186">
    <property type="entry name" value="BTB_POZ_ZBTB_KLHL-like"/>
    <property type="match status" value="1"/>
</dbReference>
<proteinExistence type="predicted"/>
<dbReference type="InParanoid" id="A0BPT8"/>
<dbReference type="Gene3D" id="3.30.710.10">
    <property type="entry name" value="Potassium Channel Kv1.1, Chain A"/>
    <property type="match status" value="1"/>
</dbReference>
<feature type="domain" description="BTB" evidence="3">
    <location>
        <begin position="343"/>
        <end position="410"/>
    </location>
</feature>
<dbReference type="OrthoDB" id="288452at2759"/>
<evidence type="ECO:0000313" key="4">
    <source>
        <dbReference type="EMBL" id="CAK60555.1"/>
    </source>
</evidence>
<dbReference type="HOGENOM" id="CLU_541292_0_0_1"/>
<dbReference type="InterPro" id="IPR006652">
    <property type="entry name" value="Kelch_1"/>
</dbReference>
<dbReference type="PANTHER" id="PTHR46093:SF18">
    <property type="entry name" value="FIBRONECTIN TYPE-III DOMAIN-CONTAINING PROTEIN"/>
    <property type="match status" value="1"/>
</dbReference>
<protein>
    <recommendedName>
        <fullName evidence="3">BTB domain-containing protein</fullName>
    </recommendedName>
</protein>
<dbReference type="KEGG" id="ptm:GSPATT00005305001"/>
<dbReference type="Pfam" id="PF24681">
    <property type="entry name" value="Kelch_KLHDC2_KLHL20_DRC7"/>
    <property type="match status" value="1"/>
</dbReference>
<name>A0BPT8_PARTE</name>
<evidence type="ECO:0000256" key="1">
    <source>
        <dbReference type="ARBA" id="ARBA00022441"/>
    </source>
</evidence>
<dbReference type="SUPFAM" id="SSF54695">
    <property type="entry name" value="POZ domain"/>
    <property type="match status" value="1"/>
</dbReference>
<sequence length="504" mass="58392">MSWITINSQNEGPGGRWGHSSIALDEKLYIFGGFGIKQNYNQDGNYLNDFYSYDFDNNLWQTILQIGQVPEPRSNHIMFINNGTIYVQGGGGQTKTRFGDLYSFNKNTWIKQKTNLIPRTYHAGCVGDNKLYIYGGESGKDLDELEIVDLCNNTQYTVKVENQKKPEPRRFATLHYHNSQLILIGGCTQSYSLTPSIYIANCKQEEDQINISWCLLKTQFPKWGQSCVQFDDLFYLFGGRDDKDSDELYSFDLQTHQIQIIKNDIKVKARRKHCASVIGNSLVIFGGFDGKYQNDLCFYELPLVNTVPLSVELPSKPYEEISQHQFENYFQFENGVHFYNDQYDCLIQTDEKCFGVDKSVLINASGYFTELFNGDYVEGQLLQLDLSYVDHIAFGIVLIFSYKNNLILPILNKEELFRLLELCDYLDMIQLKQKTQYYIAQTVDKNTIQEIYNLSIEHQNNQLQNFCAFKVSKLKMPLQEIDNLQSQQVNNMKRIRKLSIVNEL</sequence>
<dbReference type="Pfam" id="PF00651">
    <property type="entry name" value="BTB"/>
    <property type="match status" value="1"/>
</dbReference>